<evidence type="ECO:0000256" key="6">
    <source>
        <dbReference type="ARBA" id="ARBA00022840"/>
    </source>
</evidence>
<organism evidence="9">
    <name type="scientific">Candidatus Nitricoxidivorans perseverans</name>
    <dbReference type="NCBI Taxonomy" id="2975601"/>
    <lineage>
        <taxon>Bacteria</taxon>
        <taxon>Pseudomonadati</taxon>
        <taxon>Pseudomonadota</taxon>
        <taxon>Betaproteobacteria</taxon>
        <taxon>Nitrosomonadales</taxon>
        <taxon>Sterolibacteriaceae</taxon>
        <taxon>Candidatus Nitricoxidivorans</taxon>
    </lineage>
</organism>
<keyword evidence="4" id="KW-0547">Nucleotide-binding</keyword>
<feature type="transmembrane region" description="Helical" evidence="7">
    <location>
        <begin position="115"/>
        <end position="135"/>
    </location>
</feature>
<evidence type="ECO:0000256" key="2">
    <source>
        <dbReference type="ARBA" id="ARBA00012438"/>
    </source>
</evidence>
<dbReference type="InterPro" id="IPR050980">
    <property type="entry name" value="2C_sensor_his_kinase"/>
</dbReference>
<proteinExistence type="predicted"/>
<reference evidence="9" key="1">
    <citation type="journal article" date="2023" name="Nat. Microbiol.">
        <title>Enrichment and characterization of a nitric oxide-reducing microbial community in a continuous bioreactor.</title>
        <authorList>
            <person name="Garrido-Amador P."/>
            <person name="Stortenbeker N."/>
            <person name="Wessels H.J.C.T."/>
            <person name="Speth D.R."/>
            <person name="Garcia-Heredia I."/>
            <person name="Kartal B."/>
        </authorList>
    </citation>
    <scope>NUCLEOTIDE SEQUENCE</scope>
    <source>
        <strain evidence="9">MAG1</strain>
    </source>
</reference>
<evidence type="ECO:0000256" key="1">
    <source>
        <dbReference type="ARBA" id="ARBA00000085"/>
    </source>
</evidence>
<accession>A0AA49FNW4</accession>
<feature type="transmembrane region" description="Helical" evidence="7">
    <location>
        <begin position="43"/>
        <end position="61"/>
    </location>
</feature>
<evidence type="ECO:0000259" key="8">
    <source>
        <dbReference type="SMART" id="SM00387"/>
    </source>
</evidence>
<evidence type="ECO:0000256" key="3">
    <source>
        <dbReference type="ARBA" id="ARBA00022679"/>
    </source>
</evidence>
<name>A0AA49FNW4_9PROT</name>
<evidence type="ECO:0000313" key="9">
    <source>
        <dbReference type="EMBL" id="WIM06983.1"/>
    </source>
</evidence>
<dbReference type="PANTHER" id="PTHR44936">
    <property type="entry name" value="SENSOR PROTEIN CREC"/>
    <property type="match status" value="1"/>
</dbReference>
<feature type="transmembrane region" description="Helical" evidence="7">
    <location>
        <begin position="211"/>
        <end position="230"/>
    </location>
</feature>
<dbReference type="Proteomes" id="UP001234916">
    <property type="component" value="Chromosome"/>
</dbReference>
<dbReference type="KEGG" id="npv:OHM77_06870"/>
<protein>
    <recommendedName>
        <fullName evidence="2">histidine kinase</fullName>
        <ecNumber evidence="2">2.7.13.3</ecNumber>
    </recommendedName>
</protein>
<dbReference type="GO" id="GO:0004673">
    <property type="term" value="F:protein histidine kinase activity"/>
    <property type="evidence" value="ECO:0007669"/>
    <property type="project" value="UniProtKB-EC"/>
</dbReference>
<keyword evidence="3" id="KW-0808">Transferase</keyword>
<dbReference type="InterPro" id="IPR036890">
    <property type="entry name" value="HATPase_C_sf"/>
</dbReference>
<keyword evidence="7" id="KW-0472">Membrane</keyword>
<dbReference type="AlphaFoldDB" id="A0AA49FNW4"/>
<dbReference type="SMART" id="SM00387">
    <property type="entry name" value="HATPase_c"/>
    <property type="match status" value="1"/>
</dbReference>
<dbReference type="EMBL" id="CP107246">
    <property type="protein sequence ID" value="WIM06983.1"/>
    <property type="molecule type" value="Genomic_DNA"/>
</dbReference>
<comment type="catalytic activity">
    <reaction evidence="1">
        <text>ATP + protein L-histidine = ADP + protein N-phospho-L-histidine.</text>
        <dbReference type="EC" id="2.7.13.3"/>
    </reaction>
</comment>
<dbReference type="SUPFAM" id="SSF55874">
    <property type="entry name" value="ATPase domain of HSP90 chaperone/DNA topoisomerase II/histidine kinase"/>
    <property type="match status" value="1"/>
</dbReference>
<keyword evidence="5 9" id="KW-0418">Kinase</keyword>
<feature type="transmembrane region" description="Helical" evidence="7">
    <location>
        <begin position="68"/>
        <end position="95"/>
    </location>
</feature>
<feature type="transmembrane region" description="Helical" evidence="7">
    <location>
        <begin position="180"/>
        <end position="204"/>
    </location>
</feature>
<sequence>MKFPPAPARFAITLAGRRWLLLGLLAFLHLVLLQEPNNPLGQVLFVAHLGLFILWQPFIRAEQRISPLALLLVIGAVLASAIGLGWWLLGIWLMLLAGIVGGKVFLFEARWTKMFYLLALAYLVVALLLLALPQLMPAGLRSPTEPFALLARFGLPALLLLMAFLPEEKEIEGQAEIIDFVYSVFIFLLLAVLAMGSVALMLLGGHDYADSLLMALLVIGTVLLILGWVWNPRIGFSGVGTVFSRYLLSIGLPVERWLHALADLAQRQDDPEAFVAEACADMARRLPWVTGGDWASGTRRGEFGSRSGQRTEFRYGILVIGIHTRHALSPSLLWHFNLLAQLVGEFHADKVRARQLERLTYVQAIHETGARLTHDVKNLLQSLRTLCAAAGDERNEPPREFIALLRRQLPAIAQRLGQTLEKLQAPGRRAGERLDAASWWEGIRRRYAGSGIEFTVEGAIDAGAQVPAPLFDNVAENLLENAIDKRRLAAWLRISITLRVAAGNGAALEVCDNGEAIPAALVADLLDAAVRSENGLGIGLYQAARLAEANGHELKLAENRPGRVCFRLAPVQAEAGLRPINR</sequence>
<evidence type="ECO:0000256" key="4">
    <source>
        <dbReference type="ARBA" id="ARBA00022741"/>
    </source>
</evidence>
<dbReference type="PANTHER" id="PTHR44936:SF10">
    <property type="entry name" value="SENSOR PROTEIN RSTB"/>
    <property type="match status" value="1"/>
</dbReference>
<evidence type="ECO:0000256" key="5">
    <source>
        <dbReference type="ARBA" id="ARBA00022777"/>
    </source>
</evidence>
<dbReference type="EC" id="2.7.13.3" evidence="2"/>
<keyword evidence="7" id="KW-1133">Transmembrane helix</keyword>
<feature type="transmembrane region" description="Helical" evidence="7">
    <location>
        <begin position="147"/>
        <end position="165"/>
    </location>
</feature>
<gene>
    <name evidence="9" type="ORF">OHM77_06870</name>
</gene>
<dbReference type="GO" id="GO:0005524">
    <property type="term" value="F:ATP binding"/>
    <property type="evidence" value="ECO:0007669"/>
    <property type="project" value="UniProtKB-KW"/>
</dbReference>
<evidence type="ECO:0000256" key="7">
    <source>
        <dbReference type="SAM" id="Phobius"/>
    </source>
</evidence>
<dbReference type="Gene3D" id="3.30.565.10">
    <property type="entry name" value="Histidine kinase-like ATPase, C-terminal domain"/>
    <property type="match status" value="1"/>
</dbReference>
<dbReference type="InterPro" id="IPR003594">
    <property type="entry name" value="HATPase_dom"/>
</dbReference>
<keyword evidence="7" id="KW-0812">Transmembrane</keyword>
<feature type="domain" description="Histidine kinase/HSP90-like ATPase" evidence="8">
    <location>
        <begin position="466"/>
        <end position="572"/>
    </location>
</feature>
<dbReference type="Pfam" id="PF02518">
    <property type="entry name" value="HATPase_c"/>
    <property type="match status" value="1"/>
</dbReference>
<keyword evidence="6" id="KW-0067">ATP-binding</keyword>